<dbReference type="EMBL" id="SJPV01000005">
    <property type="protein sequence ID" value="TWU37156.1"/>
    <property type="molecule type" value="Genomic_DNA"/>
</dbReference>
<name>A0A5C6DQ63_9BACT</name>
<accession>A0A5C6DQ63</accession>
<comment type="caution">
    <text evidence="1">The sequence shown here is derived from an EMBL/GenBank/DDBJ whole genome shotgun (WGS) entry which is preliminary data.</text>
</comment>
<proteinExistence type="predicted"/>
<keyword evidence="2" id="KW-1185">Reference proteome</keyword>
<dbReference type="AlphaFoldDB" id="A0A5C6DQ63"/>
<gene>
    <name evidence="1" type="ORF">Poly41_32830</name>
</gene>
<organism evidence="1 2">
    <name type="scientific">Novipirellula artificiosorum</name>
    <dbReference type="NCBI Taxonomy" id="2528016"/>
    <lineage>
        <taxon>Bacteria</taxon>
        <taxon>Pseudomonadati</taxon>
        <taxon>Planctomycetota</taxon>
        <taxon>Planctomycetia</taxon>
        <taxon>Pirellulales</taxon>
        <taxon>Pirellulaceae</taxon>
        <taxon>Novipirellula</taxon>
    </lineage>
</organism>
<reference evidence="1 2" key="1">
    <citation type="submission" date="2019-02" db="EMBL/GenBank/DDBJ databases">
        <title>Deep-cultivation of Planctomycetes and their phenomic and genomic characterization uncovers novel biology.</title>
        <authorList>
            <person name="Wiegand S."/>
            <person name="Jogler M."/>
            <person name="Boedeker C."/>
            <person name="Pinto D."/>
            <person name="Vollmers J."/>
            <person name="Rivas-Marin E."/>
            <person name="Kohn T."/>
            <person name="Peeters S.H."/>
            <person name="Heuer A."/>
            <person name="Rast P."/>
            <person name="Oberbeckmann S."/>
            <person name="Bunk B."/>
            <person name="Jeske O."/>
            <person name="Meyerdierks A."/>
            <person name="Storesund J.E."/>
            <person name="Kallscheuer N."/>
            <person name="Luecker S."/>
            <person name="Lage O.M."/>
            <person name="Pohl T."/>
            <person name="Merkel B.J."/>
            <person name="Hornburger P."/>
            <person name="Mueller R.-W."/>
            <person name="Bruemmer F."/>
            <person name="Labrenz M."/>
            <person name="Spormann A.M."/>
            <person name="Op Den Camp H."/>
            <person name="Overmann J."/>
            <person name="Amann R."/>
            <person name="Jetten M.S.M."/>
            <person name="Mascher T."/>
            <person name="Medema M.H."/>
            <person name="Devos D.P."/>
            <person name="Kaster A.-K."/>
            <person name="Ovreas L."/>
            <person name="Rohde M."/>
            <person name="Galperin M.Y."/>
            <person name="Jogler C."/>
        </authorList>
    </citation>
    <scope>NUCLEOTIDE SEQUENCE [LARGE SCALE GENOMIC DNA]</scope>
    <source>
        <strain evidence="1 2">Poly41</strain>
    </source>
</reference>
<dbReference type="Proteomes" id="UP000319143">
    <property type="component" value="Unassembled WGS sequence"/>
</dbReference>
<evidence type="ECO:0000313" key="1">
    <source>
        <dbReference type="EMBL" id="TWU37156.1"/>
    </source>
</evidence>
<sequence>MTLSSYSLIDTMLVPSRFCYWSVTFLFVCRLISAGEPQAIDTSAVNPLGDHAVIAIDRSLLRMRIESLDSPNYATRQAAFRWLLQNEDVTGIEAGLVAALQHSSLEVRCQCNRLLDEFAQRRIDGQVERLLDPQLPATEIKLPLWESFARNVGDDTECRVFYATLFRRYRQRILQITGRNDPHLNLDQHFLTSQPRKGSWETTLPVDDSWEWSFYLLADTDSKTFTDRRRTLRVMMTLAHSSIGPKMGTASDQRIFGRLVEAWLRSHASVGTPNDRLRVAMRFGCNLLASELANRILSDPRLPATWQTTAMLAAARLSMEPLASGTQPAWVLPSLDATLRARLADHRVANASHLMPGQENSRRTQVRDVAMAALLQLHSIDPRSAGFSGLRAHPTMLFLDHSLGFHDDESRKLAHHESMRLLAQRGVARLSTPRLPLRAELQRLSLKPQLFNAAATDRTLLGQLAFDSP</sequence>
<evidence type="ECO:0000313" key="2">
    <source>
        <dbReference type="Proteomes" id="UP000319143"/>
    </source>
</evidence>
<protein>
    <submittedName>
        <fullName evidence="1">Uncharacterized protein</fullName>
    </submittedName>
</protein>